<evidence type="ECO:0000313" key="7">
    <source>
        <dbReference type="Proteomes" id="UP000029981"/>
    </source>
</evidence>
<dbReference type="GO" id="GO:0003677">
    <property type="term" value="F:DNA binding"/>
    <property type="evidence" value="ECO:0007669"/>
    <property type="project" value="UniProtKB-KW"/>
</dbReference>
<evidence type="ECO:0000256" key="4">
    <source>
        <dbReference type="SAM" id="MobiDB-lite"/>
    </source>
</evidence>
<reference evidence="6 7" key="1">
    <citation type="journal article" date="2009" name="Nat. Genet.">
        <title>The genome of the cucumber, Cucumis sativus L.</title>
        <authorList>
            <person name="Huang S."/>
            <person name="Li R."/>
            <person name="Zhang Z."/>
            <person name="Li L."/>
            <person name="Gu X."/>
            <person name="Fan W."/>
            <person name="Lucas W.J."/>
            <person name="Wang X."/>
            <person name="Xie B."/>
            <person name="Ni P."/>
            <person name="Ren Y."/>
            <person name="Zhu H."/>
            <person name="Li J."/>
            <person name="Lin K."/>
            <person name="Jin W."/>
            <person name="Fei Z."/>
            <person name="Li G."/>
            <person name="Staub J."/>
            <person name="Kilian A."/>
            <person name="van der Vossen E.A."/>
            <person name="Wu Y."/>
            <person name="Guo J."/>
            <person name="He J."/>
            <person name="Jia Z."/>
            <person name="Ren Y."/>
            <person name="Tian G."/>
            <person name="Lu Y."/>
            <person name="Ruan J."/>
            <person name="Qian W."/>
            <person name="Wang M."/>
            <person name="Huang Q."/>
            <person name="Li B."/>
            <person name="Xuan Z."/>
            <person name="Cao J."/>
            <person name="Asan"/>
            <person name="Wu Z."/>
            <person name="Zhang J."/>
            <person name="Cai Q."/>
            <person name="Bai Y."/>
            <person name="Zhao B."/>
            <person name="Han Y."/>
            <person name="Li Y."/>
            <person name="Li X."/>
            <person name="Wang S."/>
            <person name="Shi Q."/>
            <person name="Liu S."/>
            <person name="Cho W.K."/>
            <person name="Kim J.Y."/>
            <person name="Xu Y."/>
            <person name="Heller-Uszynska K."/>
            <person name="Miao H."/>
            <person name="Cheng Z."/>
            <person name="Zhang S."/>
            <person name="Wu J."/>
            <person name="Yang Y."/>
            <person name="Kang H."/>
            <person name="Li M."/>
            <person name="Liang H."/>
            <person name="Ren X."/>
            <person name="Shi Z."/>
            <person name="Wen M."/>
            <person name="Jian M."/>
            <person name="Yang H."/>
            <person name="Zhang G."/>
            <person name="Yang Z."/>
            <person name="Chen R."/>
            <person name="Liu S."/>
            <person name="Li J."/>
            <person name="Ma L."/>
            <person name="Liu H."/>
            <person name="Zhou Y."/>
            <person name="Zhao J."/>
            <person name="Fang X."/>
            <person name="Li G."/>
            <person name="Fang L."/>
            <person name="Li Y."/>
            <person name="Liu D."/>
            <person name="Zheng H."/>
            <person name="Zhang Y."/>
            <person name="Qin N."/>
            <person name="Li Z."/>
            <person name="Yang G."/>
            <person name="Yang S."/>
            <person name="Bolund L."/>
            <person name="Kristiansen K."/>
            <person name="Zheng H."/>
            <person name="Li S."/>
            <person name="Zhang X."/>
            <person name="Yang H."/>
            <person name="Wang J."/>
            <person name="Sun R."/>
            <person name="Zhang B."/>
            <person name="Jiang S."/>
            <person name="Wang J."/>
            <person name="Du Y."/>
            <person name="Li S."/>
        </authorList>
    </citation>
    <scope>NUCLEOTIDE SEQUENCE [LARGE SCALE GENOMIC DNA]</scope>
    <source>
        <strain evidence="7">cv. 9930</strain>
    </source>
</reference>
<evidence type="ECO:0000256" key="3">
    <source>
        <dbReference type="ARBA" id="ARBA00023242"/>
    </source>
</evidence>
<proteinExistence type="predicted"/>
<name>A0A0A0KEX6_CUCSA</name>
<evidence type="ECO:0000256" key="5">
    <source>
        <dbReference type="SAM" id="SignalP"/>
    </source>
</evidence>
<keyword evidence="7" id="KW-1185">Reference proteome</keyword>
<dbReference type="GO" id="GO:0003700">
    <property type="term" value="F:DNA-binding transcription factor activity"/>
    <property type="evidence" value="ECO:0007669"/>
    <property type="project" value="InterPro"/>
</dbReference>
<dbReference type="EMBL" id="CM002927">
    <property type="protein sequence ID" value="KGN46952.1"/>
    <property type="molecule type" value="Genomic_DNA"/>
</dbReference>
<dbReference type="STRING" id="3659.A0A0A0KEX6"/>
<organism evidence="6 7">
    <name type="scientific">Cucumis sativus</name>
    <name type="common">Cucumber</name>
    <dbReference type="NCBI Taxonomy" id="3659"/>
    <lineage>
        <taxon>Eukaryota</taxon>
        <taxon>Viridiplantae</taxon>
        <taxon>Streptophyta</taxon>
        <taxon>Embryophyta</taxon>
        <taxon>Tracheophyta</taxon>
        <taxon>Spermatophyta</taxon>
        <taxon>Magnoliopsida</taxon>
        <taxon>eudicotyledons</taxon>
        <taxon>Gunneridae</taxon>
        <taxon>Pentapetalae</taxon>
        <taxon>rosids</taxon>
        <taxon>fabids</taxon>
        <taxon>Cucurbitales</taxon>
        <taxon>Cucurbitaceae</taxon>
        <taxon>Benincaseae</taxon>
        <taxon>Cucumis</taxon>
    </lineage>
</organism>
<reference evidence="6 7" key="4">
    <citation type="journal article" date="2011" name="BMC Genomics">
        <title>RNA-Seq improves annotation of protein-coding genes in the cucumber genome.</title>
        <authorList>
            <person name="Li Z."/>
            <person name="Zhang Z."/>
            <person name="Yan P."/>
            <person name="Huang S."/>
            <person name="Fei Z."/>
            <person name="Lin K."/>
        </authorList>
    </citation>
    <scope>NUCLEOTIDE SEQUENCE [LARGE SCALE GENOMIC DNA]</scope>
    <source>
        <strain evidence="7">cv. 9930</strain>
    </source>
</reference>
<dbReference type="PANTHER" id="PTHR22952:SF395">
    <property type="entry name" value="ABSCISIC ACID-INSENSITIVE 5-LIKE PROTEIN 1"/>
    <property type="match status" value="1"/>
</dbReference>
<dbReference type="Proteomes" id="UP000029981">
    <property type="component" value="Chromosome 6"/>
</dbReference>
<feature type="signal peptide" evidence="5">
    <location>
        <begin position="1"/>
        <end position="15"/>
    </location>
</feature>
<feature type="compositionally biased region" description="Basic and acidic residues" evidence="4">
    <location>
        <begin position="265"/>
        <end position="287"/>
    </location>
</feature>
<accession>A0A0A0KEX6</accession>
<dbReference type="PANTHER" id="PTHR22952">
    <property type="entry name" value="CAMP-RESPONSE ELEMENT BINDING PROTEIN-RELATED"/>
    <property type="match status" value="1"/>
</dbReference>
<evidence type="ECO:0000256" key="2">
    <source>
        <dbReference type="ARBA" id="ARBA00023125"/>
    </source>
</evidence>
<dbReference type="GO" id="GO:0045893">
    <property type="term" value="P:positive regulation of DNA-templated transcription"/>
    <property type="evidence" value="ECO:0007669"/>
    <property type="project" value="InterPro"/>
</dbReference>
<gene>
    <name evidence="6" type="ORF">Csa_6G152380</name>
</gene>
<evidence type="ECO:0000313" key="6">
    <source>
        <dbReference type="EMBL" id="KGN46952.1"/>
    </source>
</evidence>
<dbReference type="Gramene" id="KGN46952">
    <property type="protein sequence ID" value="KGN46952"/>
    <property type="gene ID" value="Csa_6G152380"/>
</dbReference>
<keyword evidence="3" id="KW-0539">Nucleus</keyword>
<comment type="subcellular location">
    <subcellularLocation>
        <location evidence="1">Nucleus</location>
    </subcellularLocation>
</comment>
<evidence type="ECO:0008006" key="8">
    <source>
        <dbReference type="Google" id="ProtNLM"/>
    </source>
</evidence>
<keyword evidence="2" id="KW-0238">DNA-binding</keyword>
<reference evidence="6 7" key="2">
    <citation type="journal article" date="2009" name="PLoS ONE">
        <title>An integrated genetic and cytogenetic map of the cucumber genome.</title>
        <authorList>
            <person name="Ren Y."/>
            <person name="Zhang Z."/>
            <person name="Liu J."/>
            <person name="Staub J.E."/>
            <person name="Han Y."/>
            <person name="Cheng Z."/>
            <person name="Li X."/>
            <person name="Lu J."/>
            <person name="Miao H."/>
            <person name="Kang H."/>
            <person name="Xie B."/>
            <person name="Gu X."/>
            <person name="Wang X."/>
            <person name="Du Y."/>
            <person name="Jin W."/>
            <person name="Huang S."/>
        </authorList>
    </citation>
    <scope>NUCLEOTIDE SEQUENCE [LARGE SCALE GENOMIC DNA]</scope>
    <source>
        <strain evidence="7">cv. 9930</strain>
    </source>
</reference>
<dbReference type="GO" id="GO:0005634">
    <property type="term" value="C:nucleus"/>
    <property type="evidence" value="ECO:0000318"/>
    <property type="project" value="GO_Central"/>
</dbReference>
<keyword evidence="5" id="KW-0732">Signal</keyword>
<evidence type="ECO:0000256" key="1">
    <source>
        <dbReference type="ARBA" id="ARBA00004123"/>
    </source>
</evidence>
<protein>
    <recommendedName>
        <fullName evidence="8">BZIP domain-containing protein</fullName>
    </recommendedName>
</protein>
<dbReference type="AlphaFoldDB" id="A0A0A0KEX6"/>
<feature type="chain" id="PRO_5012135964" description="BZIP domain-containing protein" evidence="5">
    <location>
        <begin position="16"/>
        <end position="287"/>
    </location>
</feature>
<reference evidence="6 7" key="3">
    <citation type="journal article" date="2010" name="BMC Genomics">
        <title>Transcriptome sequencing and comparative analysis of cucumber flowers with different sex types.</title>
        <authorList>
            <person name="Guo S."/>
            <person name="Zheng Y."/>
            <person name="Joung J.G."/>
            <person name="Liu S."/>
            <person name="Zhang Z."/>
            <person name="Crasta O.R."/>
            <person name="Sobral B.W."/>
            <person name="Xu Y."/>
            <person name="Huang S."/>
            <person name="Fei Z."/>
        </authorList>
    </citation>
    <scope>NUCLEOTIDE SEQUENCE [LARGE SCALE GENOMIC DNA]</scope>
    <source>
        <strain evidence="7">cv. 9930</strain>
    </source>
</reference>
<sequence length="287" mass="32481">MVLSLILLPIWSCLIRFFRHHFPTNSIRNRKILPTICNVEEDVQTQFHSQSQQNEPQNHHPFMLPNISTPNLCSQGSLSIPFPLCFKSIDDVWSEIGHNDQQNPLPQASIDVHQNPCQSRHASEEMTSEGLLVKDGVVQEASSSSSDSMEQQLCSVNNNRSMVDLREIGLSLSYEQNNDAAGVINMSENCFSNDQMSTQSVGEPCDDISNEKCEALMTGWVEPNNKKRIIDGSTEVVLQRIQRRMMKNRKSAALSGARKQIMQRKQSETRQKPTEKLRATRRIESLG</sequence>
<feature type="region of interest" description="Disordered" evidence="4">
    <location>
        <begin position="249"/>
        <end position="287"/>
    </location>
</feature>
<dbReference type="InterPro" id="IPR043452">
    <property type="entry name" value="BZIP46-like"/>
</dbReference>